<reference evidence="1 2" key="1">
    <citation type="submission" date="2018-05" db="EMBL/GenBank/DDBJ databases">
        <title>Freshwater and sediment microbial communities from various areas in North America, analyzing microbe dynamics in response to fracking.</title>
        <authorList>
            <person name="Lamendella R."/>
        </authorList>
    </citation>
    <scope>NUCLEOTIDE SEQUENCE [LARGE SCALE GENOMIC DNA]</scope>
    <source>
        <strain evidence="1 2">15_TX</strain>
    </source>
</reference>
<accession>A0A2V2ZYF4</accession>
<dbReference type="EMBL" id="QGTW01000004">
    <property type="protein sequence ID" value="PWW29441.1"/>
    <property type="molecule type" value="Genomic_DNA"/>
</dbReference>
<name>A0A2V2ZYF4_9BACI</name>
<sequence>MDTVLVPGTTRILSNTLIGEPIQDLNLMQFPTLSYKMEHEHTVEKKDKDGNSIYENGCCNG</sequence>
<proteinExistence type="predicted"/>
<protein>
    <submittedName>
        <fullName evidence="1">Uncharacterized protein</fullName>
    </submittedName>
</protein>
<gene>
    <name evidence="1" type="ORF">DFO73_10472</name>
</gene>
<dbReference type="RefSeq" id="WP_110064508.1">
    <property type="nucleotide sequence ID" value="NZ_QGTW01000004.1"/>
</dbReference>
<dbReference type="Proteomes" id="UP000247150">
    <property type="component" value="Unassembled WGS sequence"/>
</dbReference>
<organism evidence="1 2">
    <name type="scientific">Cytobacillus oceanisediminis</name>
    <dbReference type="NCBI Taxonomy" id="665099"/>
    <lineage>
        <taxon>Bacteria</taxon>
        <taxon>Bacillati</taxon>
        <taxon>Bacillota</taxon>
        <taxon>Bacilli</taxon>
        <taxon>Bacillales</taxon>
        <taxon>Bacillaceae</taxon>
        <taxon>Cytobacillus</taxon>
    </lineage>
</organism>
<evidence type="ECO:0000313" key="1">
    <source>
        <dbReference type="EMBL" id="PWW29441.1"/>
    </source>
</evidence>
<comment type="caution">
    <text evidence="1">The sequence shown here is derived from an EMBL/GenBank/DDBJ whole genome shotgun (WGS) entry which is preliminary data.</text>
</comment>
<evidence type="ECO:0000313" key="2">
    <source>
        <dbReference type="Proteomes" id="UP000247150"/>
    </source>
</evidence>
<dbReference type="AlphaFoldDB" id="A0A2V2ZYF4"/>